<dbReference type="Gene3D" id="1.10.10.10">
    <property type="entry name" value="Winged helix-like DNA-binding domain superfamily/Winged helix DNA-binding domain"/>
    <property type="match status" value="1"/>
</dbReference>
<keyword evidence="1" id="KW-0472">Membrane</keyword>
<keyword evidence="1" id="KW-0812">Transmembrane</keyword>
<proteinExistence type="predicted"/>
<dbReference type="RefSeq" id="WP_011899824.1">
    <property type="nucleotide sequence ID" value="NZ_JAAVJF010000003.1"/>
</dbReference>
<name>A0A7L4PAK6_9CREN</name>
<organism evidence="2 3">
    <name type="scientific">Pyrobaculum arsenaticum</name>
    <dbReference type="NCBI Taxonomy" id="121277"/>
    <lineage>
        <taxon>Archaea</taxon>
        <taxon>Thermoproteota</taxon>
        <taxon>Thermoprotei</taxon>
        <taxon>Thermoproteales</taxon>
        <taxon>Thermoproteaceae</taxon>
        <taxon>Pyrobaculum</taxon>
    </lineage>
</organism>
<keyword evidence="1" id="KW-1133">Transmembrane helix</keyword>
<dbReference type="GeneID" id="5055108"/>
<dbReference type="EMBL" id="JAAVJF010000003">
    <property type="protein sequence ID" value="NYR15901.1"/>
    <property type="molecule type" value="Genomic_DNA"/>
</dbReference>
<reference evidence="2 3" key="1">
    <citation type="journal article" date="2020" name="Nat. Commun.">
        <title>The structures of two archaeal type IV pili illuminate evolutionary relationships.</title>
        <authorList>
            <person name="Wang F."/>
            <person name="Baquero D.P."/>
            <person name="Su Z."/>
            <person name="Beltran L.C."/>
            <person name="Prangishvili D."/>
            <person name="Krupovic M."/>
            <person name="Egelman E.H."/>
        </authorList>
    </citation>
    <scope>NUCLEOTIDE SEQUENCE [LARGE SCALE GENOMIC DNA]</scope>
    <source>
        <strain evidence="2 3">2GA</strain>
    </source>
</reference>
<dbReference type="AlphaFoldDB" id="A0A7L4PAK6"/>
<keyword evidence="3" id="KW-1185">Reference proteome</keyword>
<accession>A0A7L4PAK6</accession>
<evidence type="ECO:0000313" key="2">
    <source>
        <dbReference type="EMBL" id="NYR15901.1"/>
    </source>
</evidence>
<dbReference type="InterPro" id="IPR036388">
    <property type="entry name" value="WH-like_DNA-bd_sf"/>
</dbReference>
<evidence type="ECO:0000256" key="1">
    <source>
        <dbReference type="SAM" id="Phobius"/>
    </source>
</evidence>
<protein>
    <submittedName>
        <fullName evidence="2">MarR family transcriptional regulator</fullName>
    </submittedName>
</protein>
<gene>
    <name evidence="2" type="ORF">HC235_08135</name>
</gene>
<comment type="caution">
    <text evidence="2">The sequence shown here is derived from an EMBL/GenBank/DDBJ whole genome shotgun (WGS) entry which is preliminary data.</text>
</comment>
<dbReference type="OMA" id="WRTSVGN"/>
<dbReference type="InterPro" id="IPR036390">
    <property type="entry name" value="WH_DNA-bd_sf"/>
</dbReference>
<sequence length="114" mass="12499">MNLQHYLVLEAISSGIPPRKIAEILDLEPHDVETILNLLEEKGLIKRGPGGRYLLTEEGAKALSTWRTSVGDGVSLFRDERPVAQLARWLPLAAMVVGLGVAALALLKFLSRKD</sequence>
<dbReference type="SUPFAM" id="SSF46785">
    <property type="entry name" value="Winged helix' DNA-binding domain"/>
    <property type="match status" value="1"/>
</dbReference>
<dbReference type="Proteomes" id="UP000554766">
    <property type="component" value="Unassembled WGS sequence"/>
</dbReference>
<feature type="transmembrane region" description="Helical" evidence="1">
    <location>
        <begin position="89"/>
        <end position="110"/>
    </location>
</feature>
<evidence type="ECO:0000313" key="3">
    <source>
        <dbReference type="Proteomes" id="UP000554766"/>
    </source>
</evidence>